<feature type="binding site" evidence="6">
    <location>
        <position position="557"/>
    </location>
    <ligand>
        <name>ATP</name>
        <dbReference type="ChEBI" id="CHEBI:30616"/>
    </ligand>
</feature>
<feature type="binding site" evidence="6">
    <location>
        <position position="401"/>
    </location>
    <ligand>
        <name>Mg(2+)</name>
        <dbReference type="ChEBI" id="CHEBI:18420"/>
    </ligand>
</feature>
<dbReference type="Pfam" id="PF13090">
    <property type="entry name" value="PP_kinase_C"/>
    <property type="match status" value="1"/>
</dbReference>
<keyword evidence="4 6" id="KW-0418">Kinase</keyword>
<dbReference type="EMBL" id="CP021886">
    <property type="protein sequence ID" value="AWI34379.1"/>
    <property type="molecule type" value="Genomic_DNA"/>
</dbReference>
<evidence type="ECO:0000256" key="5">
    <source>
        <dbReference type="ARBA" id="ARBA00022840"/>
    </source>
</evidence>
<proteinExistence type="inferred from homology"/>
<feature type="binding site" evidence="6">
    <location>
        <position position="585"/>
    </location>
    <ligand>
        <name>ATP</name>
        <dbReference type="ChEBI" id="CHEBI:30616"/>
    </ligand>
</feature>
<feature type="binding site" evidence="6">
    <location>
        <position position="50"/>
    </location>
    <ligand>
        <name>ATP</name>
        <dbReference type="ChEBI" id="CHEBI:30616"/>
    </ligand>
</feature>
<dbReference type="Proteomes" id="UP000244890">
    <property type="component" value="Chromosome"/>
</dbReference>
<dbReference type="InterPro" id="IPR025200">
    <property type="entry name" value="PPK_C_dom2"/>
</dbReference>
<comment type="PTM">
    <text evidence="6 7">An intermediate of this reaction is the autophosphorylated ppk in which a phosphate is covalently linked to a histidine residue through a N-P bond.</text>
</comment>
<gene>
    <name evidence="6" type="primary">ppk</name>
    <name evidence="12" type="ORF">CDV25_06115</name>
</gene>
<dbReference type="GO" id="GO:0005524">
    <property type="term" value="F:ATP binding"/>
    <property type="evidence" value="ECO:0007669"/>
    <property type="project" value="UniProtKB-KW"/>
</dbReference>
<dbReference type="HAMAP" id="MF_00347">
    <property type="entry name" value="Polyphosphate_kinase"/>
    <property type="match status" value="1"/>
</dbReference>
<dbReference type="AlphaFoldDB" id="A0A2U8FDT7"/>
<dbReference type="NCBIfam" id="NF003921">
    <property type="entry name" value="PRK05443.2-2"/>
    <property type="match status" value="1"/>
</dbReference>
<dbReference type="EC" id="2.7.4.1" evidence="6 7"/>
<evidence type="ECO:0000259" key="9">
    <source>
        <dbReference type="Pfam" id="PF13089"/>
    </source>
</evidence>
<dbReference type="SUPFAM" id="SSF140356">
    <property type="entry name" value="PPK N-terminal domain-like"/>
    <property type="match status" value="1"/>
</dbReference>
<dbReference type="CDD" id="cd09165">
    <property type="entry name" value="PLDc_PaPPK1_C1_like"/>
    <property type="match status" value="1"/>
</dbReference>
<evidence type="ECO:0000256" key="3">
    <source>
        <dbReference type="ARBA" id="ARBA00022741"/>
    </source>
</evidence>
<feature type="domain" description="Polyphosphate kinase middle" evidence="8">
    <location>
        <begin position="126"/>
        <end position="300"/>
    </location>
</feature>
<dbReference type="PIRSF" id="PIRSF015589">
    <property type="entry name" value="PP_kinase"/>
    <property type="match status" value="1"/>
</dbReference>
<evidence type="ECO:0000259" key="10">
    <source>
        <dbReference type="Pfam" id="PF13090"/>
    </source>
</evidence>
<evidence type="ECO:0000256" key="1">
    <source>
        <dbReference type="ARBA" id="ARBA00022553"/>
    </source>
</evidence>
<dbReference type="InterPro" id="IPR036832">
    <property type="entry name" value="PPK_N_dom_sf"/>
</dbReference>
<evidence type="ECO:0000256" key="7">
    <source>
        <dbReference type="RuleBase" id="RU003800"/>
    </source>
</evidence>
<dbReference type="GO" id="GO:0009358">
    <property type="term" value="C:polyphosphate kinase complex"/>
    <property type="evidence" value="ECO:0007669"/>
    <property type="project" value="InterPro"/>
</dbReference>
<protein>
    <recommendedName>
        <fullName evidence="6 7">Polyphosphate kinase</fullName>
        <ecNumber evidence="6 7">2.7.4.1</ecNumber>
    </recommendedName>
    <alternativeName>
        <fullName evidence="6">ATP-polyphosphate phosphotransferase</fullName>
    </alternativeName>
    <alternativeName>
        <fullName evidence="6">Polyphosphoric acid kinase</fullName>
    </alternativeName>
</protein>
<dbReference type="SUPFAM" id="SSF56024">
    <property type="entry name" value="Phospholipase D/nuclease"/>
    <property type="match status" value="2"/>
</dbReference>
<organism evidence="12 13">
    <name type="scientific">Helicobacter apodemus</name>
    <dbReference type="NCBI Taxonomy" id="135569"/>
    <lineage>
        <taxon>Bacteria</taxon>
        <taxon>Pseudomonadati</taxon>
        <taxon>Campylobacterota</taxon>
        <taxon>Epsilonproteobacteria</taxon>
        <taxon>Campylobacterales</taxon>
        <taxon>Helicobacteraceae</taxon>
        <taxon>Helicobacter</taxon>
    </lineage>
</organism>
<dbReference type="GO" id="GO:0006799">
    <property type="term" value="P:polyphosphate biosynthetic process"/>
    <property type="evidence" value="ECO:0007669"/>
    <property type="project" value="UniProtKB-UniRule"/>
</dbReference>
<dbReference type="InterPro" id="IPR036830">
    <property type="entry name" value="PP_kinase_middle_dom_sf"/>
</dbReference>
<dbReference type="Pfam" id="PF02503">
    <property type="entry name" value="PP_kinase"/>
    <property type="match status" value="1"/>
</dbReference>
<comment type="catalytic activity">
    <reaction evidence="6 7">
        <text>[phosphate](n) + ATP = [phosphate](n+1) + ADP</text>
        <dbReference type="Rhea" id="RHEA:19573"/>
        <dbReference type="Rhea" id="RHEA-COMP:9859"/>
        <dbReference type="Rhea" id="RHEA-COMP:14280"/>
        <dbReference type="ChEBI" id="CHEBI:16838"/>
        <dbReference type="ChEBI" id="CHEBI:30616"/>
        <dbReference type="ChEBI" id="CHEBI:456216"/>
        <dbReference type="EC" id="2.7.4.1"/>
    </reaction>
</comment>
<feature type="domain" description="Polyphosphate kinase N-terminal" evidence="9">
    <location>
        <begin position="12"/>
        <end position="115"/>
    </location>
</feature>
<keyword evidence="6" id="KW-0460">Magnesium</keyword>
<dbReference type="NCBIfam" id="TIGR03705">
    <property type="entry name" value="poly_P_kin"/>
    <property type="match status" value="1"/>
</dbReference>
<keyword evidence="3 6" id="KW-0547">Nucleotide-binding</keyword>
<feature type="binding site" evidence="6">
    <location>
        <position position="371"/>
    </location>
    <ligand>
        <name>Mg(2+)</name>
        <dbReference type="ChEBI" id="CHEBI:18420"/>
    </ligand>
</feature>
<dbReference type="OrthoDB" id="9761456at2"/>
<dbReference type="PANTHER" id="PTHR30218:SF0">
    <property type="entry name" value="POLYPHOSPHATE KINASE"/>
    <property type="match status" value="1"/>
</dbReference>
<reference evidence="12 13" key="1">
    <citation type="submission" date="2017-06" db="EMBL/GenBank/DDBJ databases">
        <title>Complete genome of Helicobacter apodemus.</title>
        <authorList>
            <person name="Cho S."/>
        </authorList>
    </citation>
    <scope>NUCLEOTIDE SEQUENCE [LARGE SCALE GENOMIC DNA]</scope>
    <source>
        <strain evidence="13">SNUVETPUB-15-01</strain>
    </source>
</reference>
<feature type="domain" description="Polyphosphate kinase C-terminal" evidence="10">
    <location>
        <begin position="499"/>
        <end position="667"/>
    </location>
</feature>
<feature type="active site" description="Phosphohistidine intermediate" evidence="6">
    <location>
        <position position="431"/>
    </location>
</feature>
<dbReference type="PANTHER" id="PTHR30218">
    <property type="entry name" value="POLYPHOSPHATE KINASE"/>
    <property type="match status" value="1"/>
</dbReference>
<dbReference type="RefSeq" id="WP_108911200.1">
    <property type="nucleotide sequence ID" value="NZ_CP021886.1"/>
</dbReference>
<dbReference type="Gene3D" id="3.30.1840.10">
    <property type="entry name" value="Polyphosphate kinase middle domain"/>
    <property type="match status" value="1"/>
</dbReference>
<keyword evidence="2 6" id="KW-0808">Transferase</keyword>
<sequence>MSQNTLNKAINFINRELSWLRFNTRVLSEAQDKSNPLLERLKFLAIYRTNLDEFYMVRVAGLKRLYSEGIIESGADRLTPKEQLEEIRNYLQKEQECLESCYQEIKKGLQNIGLSIKTYDEVNKDQKQKLQEYFLNHLYPIVVPIAVDATHPFPHLNNLTYVLALKLQNLDNPNEIKFGMTRISRMLPGFINLDDTYIYTDSVVAEFTSELFPGFKAINWGAFRVTRNADMEIEEEEADDFMVLMTEGLKSRRKGEIIRLEISKSADEELKGFIAQYIKVSAEDIYEYQLPMNSNILWEIVGNKNFANLTFPNYTAKILPPLDSKANIFSVLDTRDILSFQPYESFEPIVNFIQSAAKDPDVFSIRMTLYRVGKNSPIVKSLIEAAENGKQVTALVELKARFDEENNLNWAKALESAGAHVIYGVPGLKVHAKIALVIKSIGRELREYVHLSTGNYNPSTAKIYTDISYMTSKKEFTQDATKFFHNLSGFSHKSKLQTLFAAPMQIKSKILELIHNEAKKGNEGRIILKANSIVDTDVILALYQASNVGVKIDLIIRGICCLKPNIKGVSENIRVISIVGKYLEHARIYYFKHSKPQIYFASADLMPRNLERRVELMTPIFQQDLADKLFGILKIQSEDNAKSHELQSNGEYKKLSPNAGEKAINSQKILEDYTNSTYISLKRQEEEVKAKKLSRQMFKKN</sequence>
<dbReference type="InterPro" id="IPR025198">
    <property type="entry name" value="PPK_N_dom"/>
</dbReference>
<evidence type="ECO:0000256" key="2">
    <source>
        <dbReference type="ARBA" id="ARBA00022679"/>
    </source>
</evidence>
<dbReference type="NCBIfam" id="NF003917">
    <property type="entry name" value="PRK05443.1-1"/>
    <property type="match status" value="1"/>
</dbReference>
<feature type="binding site" evidence="6">
    <location>
        <position position="464"/>
    </location>
    <ligand>
        <name>ATP</name>
        <dbReference type="ChEBI" id="CHEBI:30616"/>
    </ligand>
</feature>
<dbReference type="InterPro" id="IPR041108">
    <property type="entry name" value="PP_kinase_C_1"/>
</dbReference>
<comment type="similarity">
    <text evidence="6 7">Belongs to the polyphosphate kinase 1 (PPK1) family.</text>
</comment>
<dbReference type="KEGG" id="had:CDV25_06115"/>
<evidence type="ECO:0000259" key="11">
    <source>
        <dbReference type="Pfam" id="PF17941"/>
    </source>
</evidence>
<accession>A0A2U8FDT7</accession>
<dbReference type="CDD" id="cd09168">
    <property type="entry name" value="PLDc_PaPPK1_C2_like"/>
    <property type="match status" value="1"/>
</dbReference>
<dbReference type="SUPFAM" id="SSF143724">
    <property type="entry name" value="PHP14-like"/>
    <property type="match status" value="1"/>
</dbReference>
<dbReference type="NCBIfam" id="NF003924">
    <property type="entry name" value="PRK05443.3-2"/>
    <property type="match status" value="1"/>
</dbReference>
<feature type="domain" description="Polyphosphate kinase C-terminal" evidence="11">
    <location>
        <begin position="327"/>
        <end position="492"/>
    </location>
</feature>
<dbReference type="Gene3D" id="1.20.58.310">
    <property type="entry name" value="Polyphosphate kinase N-terminal domain"/>
    <property type="match status" value="1"/>
</dbReference>
<evidence type="ECO:0000313" key="13">
    <source>
        <dbReference type="Proteomes" id="UP000244890"/>
    </source>
</evidence>
<keyword evidence="1 6" id="KW-0597">Phosphoprotein</keyword>
<comment type="cofactor">
    <cofactor evidence="6">
        <name>Mg(2+)</name>
        <dbReference type="ChEBI" id="CHEBI:18420"/>
    </cofactor>
</comment>
<dbReference type="GO" id="GO:0008976">
    <property type="term" value="F:polyphosphate kinase activity"/>
    <property type="evidence" value="ECO:0007669"/>
    <property type="project" value="UniProtKB-UniRule"/>
</dbReference>
<dbReference type="InterPro" id="IPR003414">
    <property type="entry name" value="PP_kinase"/>
</dbReference>
<dbReference type="Pfam" id="PF17941">
    <property type="entry name" value="PP_kinase_C_1"/>
    <property type="match status" value="1"/>
</dbReference>
<name>A0A2U8FDT7_9HELI</name>
<dbReference type="GO" id="GO:0046872">
    <property type="term" value="F:metal ion binding"/>
    <property type="evidence" value="ECO:0007669"/>
    <property type="project" value="UniProtKB-KW"/>
</dbReference>
<dbReference type="InterPro" id="IPR024953">
    <property type="entry name" value="PP_kinase_middle"/>
</dbReference>
<dbReference type="Pfam" id="PF13089">
    <property type="entry name" value="PP_kinase_N"/>
    <property type="match status" value="1"/>
</dbReference>
<evidence type="ECO:0000256" key="4">
    <source>
        <dbReference type="ARBA" id="ARBA00022777"/>
    </source>
</evidence>
<keyword evidence="6" id="KW-0479">Metal-binding</keyword>
<evidence type="ECO:0000259" key="8">
    <source>
        <dbReference type="Pfam" id="PF02503"/>
    </source>
</evidence>
<keyword evidence="5 6" id="KW-0067">ATP-binding</keyword>
<evidence type="ECO:0000256" key="6">
    <source>
        <dbReference type="HAMAP-Rule" id="MF_00347"/>
    </source>
</evidence>
<dbReference type="Gene3D" id="3.30.870.10">
    <property type="entry name" value="Endonuclease Chain A"/>
    <property type="match status" value="2"/>
</dbReference>
<evidence type="ECO:0000313" key="12">
    <source>
        <dbReference type="EMBL" id="AWI34379.1"/>
    </source>
</evidence>
<comment type="function">
    <text evidence="6 7">Catalyzes the reversible transfer of the terminal phosphate of ATP to form a long-chain polyphosphate (polyP).</text>
</comment>